<dbReference type="RefSeq" id="WP_048929302.1">
    <property type="nucleotide sequence ID" value="NZ_KQ235876.1"/>
</dbReference>
<dbReference type="Pfam" id="PF20458">
    <property type="entry name" value="DUF6711"/>
    <property type="match status" value="1"/>
</dbReference>
<dbReference type="PATRIC" id="fig|742734.4.peg.954"/>
<comment type="caution">
    <text evidence="1">The sequence shown here is derived from an EMBL/GenBank/DDBJ whole genome shotgun (WGS) entry which is preliminary data.</text>
</comment>
<evidence type="ECO:0000313" key="1">
    <source>
        <dbReference type="EMBL" id="KMW23684.1"/>
    </source>
</evidence>
<protein>
    <submittedName>
        <fullName evidence="1">Uncharacterized protein</fullName>
    </submittedName>
</protein>
<dbReference type="EMBL" id="ADLK01000005">
    <property type="protein sequence ID" value="KMW23684.1"/>
    <property type="molecule type" value="Genomic_DNA"/>
</dbReference>
<proteinExistence type="predicted"/>
<dbReference type="InterPro" id="IPR046557">
    <property type="entry name" value="DUF6711"/>
</dbReference>
<reference evidence="1 2" key="1">
    <citation type="submission" date="2011-04" db="EMBL/GenBank/DDBJ databases">
        <title>The Genome Sequence of Clostridium citroniae WAL-19142.</title>
        <authorList>
            <consortium name="The Broad Institute Genome Sequencing Platform"/>
            <person name="Earl A."/>
            <person name="Ward D."/>
            <person name="Feldgarden M."/>
            <person name="Gevers D."/>
            <person name="Warren Y.A."/>
            <person name="Tyrrell K.L."/>
            <person name="Citron D.M."/>
            <person name="Goldstein E.J."/>
            <person name="Daigneault M."/>
            <person name="Allen-Vercoe E."/>
            <person name="Young S.K."/>
            <person name="Zeng Q."/>
            <person name="Gargeya S."/>
            <person name="Fitzgerald M."/>
            <person name="Haas B."/>
            <person name="Abouelleil A."/>
            <person name="Alvarado L."/>
            <person name="Arachchi H.M."/>
            <person name="Berlin A."/>
            <person name="Brown A."/>
            <person name="Chapman S.B."/>
            <person name="Chen Z."/>
            <person name="Dunbar C."/>
            <person name="Freedman E."/>
            <person name="Gearin G."/>
            <person name="Gellesch M."/>
            <person name="Goldberg J."/>
            <person name="Griggs A."/>
            <person name="Gujja S."/>
            <person name="Heilman E.R."/>
            <person name="Heiman D."/>
            <person name="Howarth C."/>
            <person name="Larson L."/>
            <person name="Lui A."/>
            <person name="MacDonald P.J."/>
            <person name="Mehta T."/>
            <person name="Montmayeur A."/>
            <person name="Murphy C."/>
            <person name="Neiman D."/>
            <person name="Pearson M."/>
            <person name="Priest M."/>
            <person name="Roberts A."/>
            <person name="Saif S."/>
            <person name="Shea T."/>
            <person name="Shenoy N."/>
            <person name="Sisk P."/>
            <person name="Stolte C."/>
            <person name="Sykes S."/>
            <person name="White J."/>
            <person name="Yandava C."/>
            <person name="Wortman J."/>
            <person name="Nusbaum C."/>
            <person name="Birren B."/>
        </authorList>
    </citation>
    <scope>NUCLEOTIDE SEQUENCE [LARGE SCALE GENOMIC DNA]</scope>
    <source>
        <strain evidence="1 2">WAL-19142</strain>
    </source>
</reference>
<sequence length="132" mass="15654">MAAADYKGWLLEIEGTKLPMEYIAHNSYGASPDQKQDEDSYQDGYGALHRNVLPHTRTKIEWNTPNMVHLTDLDELLSFFPDKDKMKVRYWNDKKLGYYTGEFYYPTIQFNYYDASDKDIRYNSIRLALIEY</sequence>
<gene>
    <name evidence="1" type="ORF">HMPREF9470_00900</name>
</gene>
<dbReference type="OrthoDB" id="2056809at2"/>
<organism evidence="1 2">
    <name type="scientific">[Clostridium] citroniae WAL-19142</name>
    <dbReference type="NCBI Taxonomy" id="742734"/>
    <lineage>
        <taxon>Bacteria</taxon>
        <taxon>Bacillati</taxon>
        <taxon>Bacillota</taxon>
        <taxon>Clostridia</taxon>
        <taxon>Lachnospirales</taxon>
        <taxon>Lachnospiraceae</taxon>
        <taxon>Enterocloster</taxon>
    </lineage>
</organism>
<dbReference type="GeneID" id="93165678"/>
<name>A0A0J9CGD3_9FIRM</name>
<accession>A0A0J9CGD3</accession>
<dbReference type="Proteomes" id="UP000037392">
    <property type="component" value="Unassembled WGS sequence"/>
</dbReference>
<evidence type="ECO:0000313" key="2">
    <source>
        <dbReference type="Proteomes" id="UP000037392"/>
    </source>
</evidence>
<dbReference type="AlphaFoldDB" id="A0A0J9CGD3"/>